<dbReference type="AlphaFoldDB" id="A0A6A6AP08"/>
<reference evidence="1" key="1">
    <citation type="journal article" date="2020" name="Stud. Mycol.">
        <title>101 Dothideomycetes genomes: a test case for predicting lifestyles and emergence of pathogens.</title>
        <authorList>
            <person name="Haridas S."/>
            <person name="Albert R."/>
            <person name="Binder M."/>
            <person name="Bloem J."/>
            <person name="Labutti K."/>
            <person name="Salamov A."/>
            <person name="Andreopoulos B."/>
            <person name="Baker S."/>
            <person name="Barry K."/>
            <person name="Bills G."/>
            <person name="Bluhm B."/>
            <person name="Cannon C."/>
            <person name="Castanera R."/>
            <person name="Culley D."/>
            <person name="Daum C."/>
            <person name="Ezra D."/>
            <person name="Gonzalez J."/>
            <person name="Henrissat B."/>
            <person name="Kuo A."/>
            <person name="Liang C."/>
            <person name="Lipzen A."/>
            <person name="Lutzoni F."/>
            <person name="Magnuson J."/>
            <person name="Mondo S."/>
            <person name="Nolan M."/>
            <person name="Ohm R."/>
            <person name="Pangilinan J."/>
            <person name="Park H.-J."/>
            <person name="Ramirez L."/>
            <person name="Alfaro M."/>
            <person name="Sun H."/>
            <person name="Tritt A."/>
            <person name="Yoshinaga Y."/>
            <person name="Zwiers L.-H."/>
            <person name="Turgeon B."/>
            <person name="Goodwin S."/>
            <person name="Spatafora J."/>
            <person name="Crous P."/>
            <person name="Grigoriev I."/>
        </authorList>
    </citation>
    <scope>NUCLEOTIDE SEQUENCE</scope>
    <source>
        <strain evidence="1">CBS 119687</strain>
    </source>
</reference>
<gene>
    <name evidence="1" type="ORF">P153DRAFT_362811</name>
</gene>
<protein>
    <submittedName>
        <fullName evidence="1">Uncharacterized protein</fullName>
    </submittedName>
</protein>
<proteinExistence type="predicted"/>
<dbReference type="EMBL" id="ML977498">
    <property type="protein sequence ID" value="KAF2133732.1"/>
    <property type="molecule type" value="Genomic_DNA"/>
</dbReference>
<dbReference type="Proteomes" id="UP000799771">
    <property type="component" value="Unassembled WGS sequence"/>
</dbReference>
<name>A0A6A6AP08_9PLEO</name>
<accession>A0A6A6AP08</accession>
<evidence type="ECO:0000313" key="1">
    <source>
        <dbReference type="EMBL" id="KAF2133732.1"/>
    </source>
</evidence>
<dbReference type="GeneID" id="54407655"/>
<evidence type="ECO:0000313" key="2">
    <source>
        <dbReference type="Proteomes" id="UP000799771"/>
    </source>
</evidence>
<keyword evidence="2" id="KW-1185">Reference proteome</keyword>
<sequence>MNIAYCRLSAAHCTTQRYTVVAKYVPSTLQCLNILPVFTTCRTFLSEKTTISVRSRSIIMQTRCLVPVVHIRTPKHFISSSFVYVSQPNLSVLSNTKPHGKDQTLRTLLVA</sequence>
<dbReference type="RefSeq" id="XP_033528119.1">
    <property type="nucleotide sequence ID" value="XM_033667223.1"/>
</dbReference>
<organism evidence="1 2">
    <name type="scientific">Dothidotthia symphoricarpi CBS 119687</name>
    <dbReference type="NCBI Taxonomy" id="1392245"/>
    <lineage>
        <taxon>Eukaryota</taxon>
        <taxon>Fungi</taxon>
        <taxon>Dikarya</taxon>
        <taxon>Ascomycota</taxon>
        <taxon>Pezizomycotina</taxon>
        <taxon>Dothideomycetes</taxon>
        <taxon>Pleosporomycetidae</taxon>
        <taxon>Pleosporales</taxon>
        <taxon>Dothidotthiaceae</taxon>
        <taxon>Dothidotthia</taxon>
    </lineage>
</organism>